<name>A0AAE1K2C4_PETCI</name>
<proteinExistence type="predicted"/>
<feature type="region of interest" description="Disordered" evidence="1">
    <location>
        <begin position="29"/>
        <end position="126"/>
    </location>
</feature>
<feature type="compositionally biased region" description="Basic and acidic residues" evidence="1">
    <location>
        <begin position="94"/>
        <end position="103"/>
    </location>
</feature>
<organism evidence="2 3">
    <name type="scientific">Petrolisthes cinctipes</name>
    <name type="common">Flat porcelain crab</name>
    <dbReference type="NCBI Taxonomy" id="88211"/>
    <lineage>
        <taxon>Eukaryota</taxon>
        <taxon>Metazoa</taxon>
        <taxon>Ecdysozoa</taxon>
        <taxon>Arthropoda</taxon>
        <taxon>Crustacea</taxon>
        <taxon>Multicrustacea</taxon>
        <taxon>Malacostraca</taxon>
        <taxon>Eumalacostraca</taxon>
        <taxon>Eucarida</taxon>
        <taxon>Decapoda</taxon>
        <taxon>Pleocyemata</taxon>
        <taxon>Anomura</taxon>
        <taxon>Galatheoidea</taxon>
        <taxon>Porcellanidae</taxon>
        <taxon>Petrolisthes</taxon>
    </lineage>
</organism>
<evidence type="ECO:0000256" key="1">
    <source>
        <dbReference type="SAM" id="MobiDB-lite"/>
    </source>
</evidence>
<feature type="compositionally biased region" description="Low complexity" evidence="1">
    <location>
        <begin position="105"/>
        <end position="120"/>
    </location>
</feature>
<reference evidence="2" key="1">
    <citation type="submission" date="2023-10" db="EMBL/GenBank/DDBJ databases">
        <title>Genome assemblies of two species of porcelain crab, Petrolisthes cinctipes and Petrolisthes manimaculis (Anomura: Porcellanidae).</title>
        <authorList>
            <person name="Angst P."/>
        </authorList>
    </citation>
    <scope>NUCLEOTIDE SEQUENCE</scope>
    <source>
        <strain evidence="2">PB745_01</strain>
        <tissue evidence="2">Gill</tissue>
    </source>
</reference>
<dbReference type="AlphaFoldDB" id="A0AAE1K2C4"/>
<gene>
    <name evidence="2" type="ORF">Pcinc_030573</name>
</gene>
<feature type="non-terminal residue" evidence="2">
    <location>
        <position position="1"/>
    </location>
</feature>
<protein>
    <submittedName>
        <fullName evidence="2">Uncharacterized protein</fullName>
    </submittedName>
</protein>
<dbReference type="Proteomes" id="UP001286313">
    <property type="component" value="Unassembled WGS sequence"/>
</dbReference>
<feature type="compositionally biased region" description="Polar residues" evidence="1">
    <location>
        <begin position="50"/>
        <end position="75"/>
    </location>
</feature>
<evidence type="ECO:0000313" key="2">
    <source>
        <dbReference type="EMBL" id="KAK3863676.1"/>
    </source>
</evidence>
<dbReference type="EMBL" id="JAWQEG010003968">
    <property type="protein sequence ID" value="KAK3863676.1"/>
    <property type="molecule type" value="Genomic_DNA"/>
</dbReference>
<accession>A0AAE1K2C4</accession>
<keyword evidence="3" id="KW-1185">Reference proteome</keyword>
<comment type="caution">
    <text evidence="2">The sequence shown here is derived from an EMBL/GenBank/DDBJ whole genome shotgun (WGS) entry which is preliminary data.</text>
</comment>
<evidence type="ECO:0000313" key="3">
    <source>
        <dbReference type="Proteomes" id="UP001286313"/>
    </source>
</evidence>
<sequence>CCKYQPLTDDDNNNPTDCNEGKTNIANPQRCRQIITSPTEIDYRKDLPKSLTSRQQHQKNNNINTATSPTSVARTQSRKRSSGRACVLLVYRKPNQDNKEGKGHTTNTTTNNNTTNNNNNSGSVCR</sequence>